<dbReference type="InterPro" id="IPR053574">
    <property type="entry name" value="Cyto_Filament_Comp"/>
</dbReference>
<reference evidence="2 3" key="1">
    <citation type="journal article" date="2016" name="Nat. Commun.">
        <title>Thousands of microbial genomes shed light on interconnected biogeochemical processes in an aquifer system.</title>
        <authorList>
            <person name="Anantharaman K."/>
            <person name="Brown C.T."/>
            <person name="Hug L.A."/>
            <person name="Sharon I."/>
            <person name="Castelle C.J."/>
            <person name="Probst A.J."/>
            <person name="Thomas B.C."/>
            <person name="Singh A."/>
            <person name="Wilkins M.J."/>
            <person name="Karaoz U."/>
            <person name="Brodie E.L."/>
            <person name="Williams K.H."/>
            <person name="Hubbard S.S."/>
            <person name="Banfield J.F."/>
        </authorList>
    </citation>
    <scope>NUCLEOTIDE SEQUENCE [LARGE SCALE GENOMIC DNA]</scope>
</reference>
<evidence type="ECO:0000313" key="3">
    <source>
        <dbReference type="Proteomes" id="UP000178449"/>
    </source>
</evidence>
<proteinExistence type="predicted"/>
<feature type="region of interest" description="Disordered" evidence="1">
    <location>
        <begin position="1"/>
        <end position="34"/>
    </location>
</feature>
<feature type="region of interest" description="Disordered" evidence="1">
    <location>
        <begin position="447"/>
        <end position="472"/>
    </location>
</feature>
<gene>
    <name evidence="2" type="ORF">A2527_10715</name>
</gene>
<dbReference type="Proteomes" id="UP000178449">
    <property type="component" value="Unassembled WGS sequence"/>
</dbReference>
<sequence>MNEEKKDKNPRLVDPESASAVGSRNSANRDERNEYVESQRIIDEEVDKILNHVASKLPPEVLEKLHVTGSIKEILHNYFNQGFHNMYNRYLVTVEDEMSKKFNKLVDDEEQKNLSRYTPQEMGELIDEIGGAEKFNNRALEMSVVNIYQHLQGHLEHGVHDMSQKTAKLLREKTDIGLMVGTDNAFSLVKGHYSDNKLKPEWVTDVSLTINIAESELLNPVFHFQVGTETIIREVLSDYIVGLLDKELDGLNAKFAEEGQAALTEAEQIIEKFKRLEKYVDFEANAESPQFQWVSKDFLDAIHDMGAPGDSNDPLNLRENIQRIVGRENLRNRGFNKAVNALTEILDKTRLGYQHIENFKQAGKVVIREYSESSLHDLPDERYSATLVYYDNLQLREMRNAYCAQLDEFGAQANKLWNVYEKVHENHKKEQGFLDYHAITEKFLGGGTAPAQDAAQGRRGAAPEPQTAPAAAPKVVKEWDEVFFVQPKKSDIEKLNDTFGERRQYLTRKFQLLREKIHETFKYENPPERVILDQRLDFLESEFSTYNRQVNPYHLRSGLVLEINLTTIKRKESTMQAISNVIADFLDAVAAGFVDQTQESHIHAKRGDIYEPSFIPPPGLAAGL</sequence>
<comment type="caution">
    <text evidence="2">The sequence shown here is derived from an EMBL/GenBank/DDBJ whole genome shotgun (WGS) entry which is preliminary data.</text>
</comment>
<dbReference type="EMBL" id="MFNE01000004">
    <property type="protein sequence ID" value="OGG97131.1"/>
    <property type="molecule type" value="Genomic_DNA"/>
</dbReference>
<evidence type="ECO:0008006" key="4">
    <source>
        <dbReference type="Google" id="ProtNLM"/>
    </source>
</evidence>
<evidence type="ECO:0000313" key="2">
    <source>
        <dbReference type="EMBL" id="OGG97131.1"/>
    </source>
</evidence>
<dbReference type="STRING" id="1817772.A2527_10715"/>
<organism evidence="2 3">
    <name type="scientific">Candidatus Lambdaproteobacteria bacterium RIFOXYD2_FULL_50_16</name>
    <dbReference type="NCBI Taxonomy" id="1817772"/>
    <lineage>
        <taxon>Bacteria</taxon>
        <taxon>Pseudomonadati</taxon>
        <taxon>Pseudomonadota</taxon>
        <taxon>Candidatus Lambdaproteobacteria</taxon>
    </lineage>
</organism>
<protein>
    <recommendedName>
        <fullName evidence="4">Cytochrome C oxidase subunit II</fullName>
    </recommendedName>
</protein>
<name>A0A1F6GG94_9PROT</name>
<feature type="compositionally biased region" description="Low complexity" evidence="1">
    <location>
        <begin position="449"/>
        <end position="472"/>
    </location>
</feature>
<feature type="compositionally biased region" description="Basic and acidic residues" evidence="1">
    <location>
        <begin position="1"/>
        <end position="14"/>
    </location>
</feature>
<dbReference type="AlphaFoldDB" id="A0A1F6GG94"/>
<evidence type="ECO:0000256" key="1">
    <source>
        <dbReference type="SAM" id="MobiDB-lite"/>
    </source>
</evidence>
<accession>A0A1F6GG94</accession>
<dbReference type="NCBIfam" id="NF040882">
    <property type="entry name" value="cfpA_ASD"/>
    <property type="match status" value="1"/>
</dbReference>